<evidence type="ECO:0000256" key="1">
    <source>
        <dbReference type="SAM" id="MobiDB-lite"/>
    </source>
</evidence>
<name>A0A1Q3DWZ0_LENED</name>
<feature type="compositionally biased region" description="Basic and acidic residues" evidence="1">
    <location>
        <begin position="147"/>
        <end position="164"/>
    </location>
</feature>
<accession>A0A1Q3DWZ0</accession>
<evidence type="ECO:0000313" key="3">
    <source>
        <dbReference type="EMBL" id="GAV99353.1"/>
    </source>
</evidence>
<gene>
    <name evidence="3" type="ORF">LENED_000804</name>
</gene>
<proteinExistence type="predicted"/>
<dbReference type="AlphaFoldDB" id="A0A1Q3DWZ0"/>
<dbReference type="Proteomes" id="UP000188533">
    <property type="component" value="Unassembled WGS sequence"/>
</dbReference>
<evidence type="ECO:0000256" key="2">
    <source>
        <dbReference type="SAM" id="Phobius"/>
    </source>
</evidence>
<organism evidence="3 4">
    <name type="scientific">Lentinula edodes</name>
    <name type="common">Shiitake mushroom</name>
    <name type="synonym">Lentinus edodes</name>
    <dbReference type="NCBI Taxonomy" id="5353"/>
    <lineage>
        <taxon>Eukaryota</taxon>
        <taxon>Fungi</taxon>
        <taxon>Dikarya</taxon>
        <taxon>Basidiomycota</taxon>
        <taxon>Agaricomycotina</taxon>
        <taxon>Agaricomycetes</taxon>
        <taxon>Agaricomycetidae</taxon>
        <taxon>Agaricales</taxon>
        <taxon>Marasmiineae</taxon>
        <taxon>Omphalotaceae</taxon>
        <taxon>Lentinula</taxon>
    </lineage>
</organism>
<reference evidence="3 4" key="1">
    <citation type="submission" date="2016-08" db="EMBL/GenBank/DDBJ databases">
        <authorList>
            <consortium name="Lentinula edodes genome sequencing consortium"/>
            <person name="Sakamoto Y."/>
            <person name="Nakade K."/>
            <person name="Sato S."/>
            <person name="Yoshida Y."/>
            <person name="Miyazaki K."/>
            <person name="Natsume S."/>
            <person name="Konno N."/>
        </authorList>
    </citation>
    <scope>NUCLEOTIDE SEQUENCE [LARGE SCALE GENOMIC DNA]</scope>
    <source>
        <strain evidence="3 4">NBRC 111202</strain>
    </source>
</reference>
<keyword evidence="2" id="KW-0812">Transmembrane</keyword>
<protein>
    <submittedName>
        <fullName evidence="3">Uncharacterized protein</fullName>
    </submittedName>
</protein>
<feature type="transmembrane region" description="Helical" evidence="2">
    <location>
        <begin position="320"/>
        <end position="341"/>
    </location>
</feature>
<keyword evidence="4" id="KW-1185">Reference proteome</keyword>
<feature type="transmembrane region" description="Helical" evidence="2">
    <location>
        <begin position="198"/>
        <end position="217"/>
    </location>
</feature>
<dbReference type="EMBL" id="BDGU01000013">
    <property type="protein sequence ID" value="GAV99353.1"/>
    <property type="molecule type" value="Genomic_DNA"/>
</dbReference>
<feature type="compositionally biased region" description="Polar residues" evidence="1">
    <location>
        <begin position="168"/>
        <end position="186"/>
    </location>
</feature>
<comment type="caution">
    <text evidence="3">The sequence shown here is derived from an EMBL/GenBank/DDBJ whole genome shotgun (WGS) entry which is preliminary data.</text>
</comment>
<keyword evidence="2" id="KW-0472">Membrane</keyword>
<sequence length="357" mass="40129">MSSSVSSSNIEDGYPFPIFSAAHSDAQDFAIHSWSNSIERSHGRSDHFNEFETAVHRLGVFQKGVGDVSSKNNSADNGNVQWPHWRSSHLGFSSKFKGELADLVTEVKEGNEETTNGVQKEKEVDKVAKKTISNQRRVEEFQEIAWRESHRETSQSAPEREARAAIEGSQNGLQRGNQPSVLNSPRNFANPPSATVPIWINLWFLFSTMVGIWDLWVMRAGTGEMLFEEIVLQKLEIVLSKLPIDIPSNHWFSDPIHQVFPHATEVALNTAYLFLTLAGWTPALLFALSSVVLTLGQTISLCIQAHFYPNFLSKAIHLSTVSWSLVLIFRVLIPSLVMFVICRELCRRLVEVRQLLG</sequence>
<reference evidence="3 4" key="2">
    <citation type="submission" date="2017-02" db="EMBL/GenBank/DDBJ databases">
        <title>A genome survey and senescence transcriptome analysis in Lentinula edodes.</title>
        <authorList>
            <person name="Sakamoto Y."/>
            <person name="Nakade K."/>
            <person name="Sato S."/>
            <person name="Yoshida Y."/>
            <person name="Miyazaki K."/>
            <person name="Natsume S."/>
            <person name="Konno N."/>
        </authorList>
    </citation>
    <scope>NUCLEOTIDE SEQUENCE [LARGE SCALE GENOMIC DNA]</scope>
    <source>
        <strain evidence="3 4">NBRC 111202</strain>
    </source>
</reference>
<keyword evidence="2" id="KW-1133">Transmembrane helix</keyword>
<evidence type="ECO:0000313" key="4">
    <source>
        <dbReference type="Proteomes" id="UP000188533"/>
    </source>
</evidence>
<feature type="transmembrane region" description="Helical" evidence="2">
    <location>
        <begin position="283"/>
        <end position="308"/>
    </location>
</feature>
<feature type="region of interest" description="Disordered" evidence="1">
    <location>
        <begin position="147"/>
        <end position="186"/>
    </location>
</feature>